<reference evidence="9" key="1">
    <citation type="submission" date="2019-08" db="EMBL/GenBank/DDBJ databases">
        <authorList>
            <person name="Kucharzyk K."/>
            <person name="Murdoch R.W."/>
            <person name="Higgins S."/>
            <person name="Loffler F."/>
        </authorList>
    </citation>
    <scope>NUCLEOTIDE SEQUENCE</scope>
</reference>
<dbReference type="PANTHER" id="PTHR35529">
    <property type="entry name" value="MANGANESE EFFLUX PUMP MNTP-RELATED"/>
    <property type="match status" value="1"/>
</dbReference>
<feature type="transmembrane region" description="Helical" evidence="8">
    <location>
        <begin position="106"/>
        <end position="122"/>
    </location>
</feature>
<evidence type="ECO:0000256" key="2">
    <source>
        <dbReference type="ARBA" id="ARBA00022475"/>
    </source>
</evidence>
<evidence type="ECO:0000313" key="9">
    <source>
        <dbReference type="EMBL" id="MPM50038.1"/>
    </source>
</evidence>
<evidence type="ECO:0000256" key="6">
    <source>
        <dbReference type="ARBA" id="ARBA00023136"/>
    </source>
</evidence>
<gene>
    <name evidence="9" type="primary">mntP_30</name>
    <name evidence="9" type="ORF">SDC9_96772</name>
</gene>
<feature type="transmembrane region" description="Helical" evidence="8">
    <location>
        <begin position="35"/>
        <end position="55"/>
    </location>
</feature>
<keyword evidence="7" id="KW-0464">Manganese</keyword>
<evidence type="ECO:0000256" key="1">
    <source>
        <dbReference type="ARBA" id="ARBA00022448"/>
    </source>
</evidence>
<feature type="transmembrane region" description="Helical" evidence="8">
    <location>
        <begin position="202"/>
        <end position="219"/>
    </location>
</feature>
<feature type="transmembrane region" description="Helical" evidence="8">
    <location>
        <begin position="143"/>
        <end position="163"/>
    </location>
</feature>
<dbReference type="EMBL" id="VSSQ01012785">
    <property type="protein sequence ID" value="MPM50038.1"/>
    <property type="molecule type" value="Genomic_DNA"/>
</dbReference>
<keyword evidence="2" id="KW-1003">Cell membrane</keyword>
<evidence type="ECO:0000256" key="7">
    <source>
        <dbReference type="ARBA" id="ARBA00023211"/>
    </source>
</evidence>
<dbReference type="Pfam" id="PF02659">
    <property type="entry name" value="Mntp"/>
    <property type="match status" value="1"/>
</dbReference>
<keyword evidence="3 8" id="KW-0812">Transmembrane</keyword>
<keyword evidence="1" id="KW-0813">Transport</keyword>
<dbReference type="GO" id="GO:0006811">
    <property type="term" value="P:monoatomic ion transport"/>
    <property type="evidence" value="ECO:0007669"/>
    <property type="project" value="UniProtKB-KW"/>
</dbReference>
<feature type="transmembrane region" description="Helical" evidence="8">
    <location>
        <begin position="67"/>
        <end position="86"/>
    </location>
</feature>
<dbReference type="InterPro" id="IPR022929">
    <property type="entry name" value="Put_MntP"/>
</dbReference>
<evidence type="ECO:0000256" key="5">
    <source>
        <dbReference type="ARBA" id="ARBA00023065"/>
    </source>
</evidence>
<dbReference type="HAMAP" id="MF_01521">
    <property type="entry name" value="MntP_pump"/>
    <property type="match status" value="1"/>
</dbReference>
<name>A0A645ABF9_9ZZZZ</name>
<organism evidence="9">
    <name type="scientific">bioreactor metagenome</name>
    <dbReference type="NCBI Taxonomy" id="1076179"/>
    <lineage>
        <taxon>unclassified sequences</taxon>
        <taxon>metagenomes</taxon>
        <taxon>ecological metagenomes</taxon>
    </lineage>
</organism>
<keyword evidence="4 8" id="KW-1133">Transmembrane helix</keyword>
<feature type="transmembrane region" description="Helical" evidence="8">
    <location>
        <begin position="169"/>
        <end position="190"/>
    </location>
</feature>
<dbReference type="AlphaFoldDB" id="A0A645ABF9"/>
<evidence type="ECO:0000256" key="4">
    <source>
        <dbReference type="ARBA" id="ARBA00022989"/>
    </source>
</evidence>
<sequence length="227" mass="24728">MLDFQHIQNFMFSSCNLVLACKTSYTQPYELWGKSGLGILELLLVATGLAMDAFAVSLCKGLRMRRINYAQAVVIALFFGVFQALMPLLGWTLGIQFERYITSVDHWIAFILLSVIGSKMLYDSLTEDPSCPVQTVDRLDLKELLLLAIATSIDALAVGITLAFLKTDILLSVSLIGIVTFSLSLLAVAIGNRFGNRLQSKAGIAGGVVLILIGLKILLEHLGVVTF</sequence>
<evidence type="ECO:0000256" key="8">
    <source>
        <dbReference type="SAM" id="Phobius"/>
    </source>
</evidence>
<dbReference type="PANTHER" id="PTHR35529:SF1">
    <property type="entry name" value="MANGANESE EFFLUX PUMP MNTP-RELATED"/>
    <property type="match status" value="1"/>
</dbReference>
<comment type="caution">
    <text evidence="9">The sequence shown here is derived from an EMBL/GenBank/DDBJ whole genome shotgun (WGS) entry which is preliminary data.</text>
</comment>
<dbReference type="InterPro" id="IPR003810">
    <property type="entry name" value="Mntp/YtaF"/>
</dbReference>
<evidence type="ECO:0000256" key="3">
    <source>
        <dbReference type="ARBA" id="ARBA00022692"/>
    </source>
</evidence>
<proteinExistence type="inferred from homology"/>
<keyword evidence="6 8" id="KW-0472">Membrane</keyword>
<accession>A0A645ABF9</accession>
<keyword evidence="5" id="KW-0406">Ion transport</keyword>
<protein>
    <submittedName>
        <fullName evidence="9">Putative manganese efflux pump MntP</fullName>
    </submittedName>
</protein>